<dbReference type="Gene3D" id="3.40.50.300">
    <property type="entry name" value="P-loop containing nucleotide triphosphate hydrolases"/>
    <property type="match status" value="1"/>
</dbReference>
<keyword evidence="8" id="KW-0472">Membrane</keyword>
<evidence type="ECO:0000256" key="5">
    <source>
        <dbReference type="ARBA" id="ARBA00022840"/>
    </source>
</evidence>
<dbReference type="SUPFAM" id="SSF52540">
    <property type="entry name" value="P-loop containing nucleoside triphosphate hydrolases"/>
    <property type="match status" value="1"/>
</dbReference>
<keyword evidence="3" id="KW-1003">Cell membrane</keyword>
<evidence type="ECO:0000313" key="10">
    <source>
        <dbReference type="EMBL" id="MDR6725909.1"/>
    </source>
</evidence>
<dbReference type="GO" id="GO:0016887">
    <property type="term" value="F:ATP hydrolysis activity"/>
    <property type="evidence" value="ECO:0007669"/>
    <property type="project" value="InterPro"/>
</dbReference>
<gene>
    <name evidence="10" type="ORF">J2W91_004414</name>
</gene>
<evidence type="ECO:0000256" key="4">
    <source>
        <dbReference type="ARBA" id="ARBA00022741"/>
    </source>
</evidence>
<keyword evidence="2" id="KW-0813">Transport</keyword>
<dbReference type="Pfam" id="PF00005">
    <property type="entry name" value="ABC_tran"/>
    <property type="match status" value="1"/>
</dbReference>
<dbReference type="InterPro" id="IPR027417">
    <property type="entry name" value="P-loop_NTPase"/>
</dbReference>
<dbReference type="EMBL" id="JAVDTR010000014">
    <property type="protein sequence ID" value="MDR6725909.1"/>
    <property type="molecule type" value="Genomic_DNA"/>
</dbReference>
<protein>
    <submittedName>
        <fullName evidence="10">D-methionine transport system ATP-binding protein</fullName>
    </submittedName>
</protein>
<evidence type="ECO:0000313" key="11">
    <source>
        <dbReference type="Proteomes" id="UP001254832"/>
    </source>
</evidence>
<organism evidence="10 11">
    <name type="scientific">Paenibacillus amylolyticus</name>
    <dbReference type="NCBI Taxonomy" id="1451"/>
    <lineage>
        <taxon>Bacteria</taxon>
        <taxon>Bacillati</taxon>
        <taxon>Bacillota</taxon>
        <taxon>Bacilli</taxon>
        <taxon>Bacillales</taxon>
        <taxon>Paenibacillaceae</taxon>
        <taxon>Paenibacillus</taxon>
    </lineage>
</organism>
<keyword evidence="7" id="KW-0029">Amino-acid transport</keyword>
<evidence type="ECO:0000256" key="7">
    <source>
        <dbReference type="ARBA" id="ARBA00022970"/>
    </source>
</evidence>
<keyword evidence="5 10" id="KW-0067">ATP-binding</keyword>
<dbReference type="PANTHER" id="PTHR43166:SF30">
    <property type="entry name" value="METHIONINE IMPORT ATP-BINDING PROTEIN METN"/>
    <property type="match status" value="1"/>
</dbReference>
<dbReference type="GO" id="GO:0005886">
    <property type="term" value="C:plasma membrane"/>
    <property type="evidence" value="ECO:0007669"/>
    <property type="project" value="UniProtKB-ARBA"/>
</dbReference>
<proteinExistence type="inferred from homology"/>
<reference evidence="10" key="1">
    <citation type="submission" date="2023-07" db="EMBL/GenBank/DDBJ databases">
        <title>Sorghum-associated microbial communities from plants grown in Nebraska, USA.</title>
        <authorList>
            <person name="Schachtman D."/>
        </authorList>
    </citation>
    <scope>NUCLEOTIDE SEQUENCE</scope>
    <source>
        <strain evidence="10">BE80</strain>
    </source>
</reference>
<dbReference type="GO" id="GO:0006865">
    <property type="term" value="P:amino acid transport"/>
    <property type="evidence" value="ECO:0007669"/>
    <property type="project" value="UniProtKB-KW"/>
</dbReference>
<dbReference type="InterPro" id="IPR017871">
    <property type="entry name" value="ABC_transporter-like_CS"/>
</dbReference>
<keyword evidence="4" id="KW-0547">Nucleotide-binding</keyword>
<sequence>MISLYGVSKRYYERGERADQGFEALSSVSLEIGQGKIHGIIGASGAGKSTLLRLLNGLEKPDEGDVLVNGQNLTGMSEQHLRQARQSIGMIFQHFNLVSNRTVIGNVCMPLELAGGSSRAERTARGMEVLRFVGLEDKAKQYPAQLSGGQKQRVAIARALASRPSVLLCDEPTSSLDPQTTSGILDVLRHVNQTLGVTIVVVTHEMEVARRLCHQISVMKEGRIIRTLSEAEVSSIPEPQPDMLTSLLLHDSAVDMTDRNVSASDHTEQGGHRHDT</sequence>
<dbReference type="SMART" id="SM00382">
    <property type="entry name" value="AAA"/>
    <property type="match status" value="1"/>
</dbReference>
<evidence type="ECO:0000256" key="2">
    <source>
        <dbReference type="ARBA" id="ARBA00022448"/>
    </source>
</evidence>
<comment type="caution">
    <text evidence="10">The sequence shown here is derived from an EMBL/GenBank/DDBJ whole genome shotgun (WGS) entry which is preliminary data.</text>
</comment>
<dbReference type="InterPro" id="IPR050086">
    <property type="entry name" value="MetN_ABC_transporter-like"/>
</dbReference>
<evidence type="ECO:0000256" key="1">
    <source>
        <dbReference type="ARBA" id="ARBA00005417"/>
    </source>
</evidence>
<dbReference type="PANTHER" id="PTHR43166">
    <property type="entry name" value="AMINO ACID IMPORT ATP-BINDING PROTEIN"/>
    <property type="match status" value="1"/>
</dbReference>
<dbReference type="GO" id="GO:0005524">
    <property type="term" value="F:ATP binding"/>
    <property type="evidence" value="ECO:0007669"/>
    <property type="project" value="UniProtKB-KW"/>
</dbReference>
<keyword evidence="6" id="KW-1278">Translocase</keyword>
<evidence type="ECO:0000256" key="3">
    <source>
        <dbReference type="ARBA" id="ARBA00022475"/>
    </source>
</evidence>
<dbReference type="Proteomes" id="UP001254832">
    <property type="component" value="Unassembled WGS sequence"/>
</dbReference>
<accession>A0AAP5H8P5</accession>
<evidence type="ECO:0000256" key="8">
    <source>
        <dbReference type="ARBA" id="ARBA00023136"/>
    </source>
</evidence>
<name>A0AAP5H8P5_PAEAM</name>
<dbReference type="AlphaFoldDB" id="A0AAP5H8P5"/>
<dbReference type="PROSITE" id="PS50893">
    <property type="entry name" value="ABC_TRANSPORTER_2"/>
    <property type="match status" value="1"/>
</dbReference>
<evidence type="ECO:0000256" key="6">
    <source>
        <dbReference type="ARBA" id="ARBA00022967"/>
    </source>
</evidence>
<dbReference type="InterPro" id="IPR003593">
    <property type="entry name" value="AAA+_ATPase"/>
</dbReference>
<comment type="similarity">
    <text evidence="1">Belongs to the ABC transporter superfamily.</text>
</comment>
<dbReference type="InterPro" id="IPR003439">
    <property type="entry name" value="ABC_transporter-like_ATP-bd"/>
</dbReference>
<dbReference type="PROSITE" id="PS00211">
    <property type="entry name" value="ABC_TRANSPORTER_1"/>
    <property type="match status" value="1"/>
</dbReference>
<evidence type="ECO:0000259" key="9">
    <source>
        <dbReference type="PROSITE" id="PS50893"/>
    </source>
</evidence>
<feature type="domain" description="ABC transporter" evidence="9">
    <location>
        <begin position="2"/>
        <end position="246"/>
    </location>
</feature>
<dbReference type="FunFam" id="3.40.50.300:FF:000056">
    <property type="entry name" value="Cell division ATP-binding protein FtsE"/>
    <property type="match status" value="1"/>
</dbReference>
<dbReference type="RefSeq" id="WP_056692658.1">
    <property type="nucleotide sequence ID" value="NZ_JAVDTR010000014.1"/>
</dbReference>